<keyword evidence="2" id="KW-1185">Reference proteome</keyword>
<organism evidence="1 2">
    <name type="scientific">Luteolibacter pohnpeiensis</name>
    <dbReference type="NCBI Taxonomy" id="454153"/>
    <lineage>
        <taxon>Bacteria</taxon>
        <taxon>Pseudomonadati</taxon>
        <taxon>Verrucomicrobiota</taxon>
        <taxon>Verrucomicrobiia</taxon>
        <taxon>Verrucomicrobiales</taxon>
        <taxon>Verrucomicrobiaceae</taxon>
        <taxon>Luteolibacter</taxon>
    </lineage>
</organism>
<dbReference type="RefSeq" id="WP_200273974.1">
    <property type="nucleotide sequence ID" value="NZ_JAENIJ010000065.1"/>
</dbReference>
<dbReference type="AlphaFoldDB" id="A0A934VXQ2"/>
<sequence length="199" mass="22745">MSTAPLKERVDLVKYKTAEMQLSYASASLAFADRVDEFQDTMFFREIVWTSFFVNYSKPFKQSRDRNLGFGMRLPEDVVPPEHLDTHRNILTMRDKHFAHTDLDFRSSPFIAEPEELLMVLPTKAGMFFGISSLSPADSTIVNYKATLNAVIDSIATRSAQIIERWSRNLSVSSDSWWTINLSPEDDTILRPLDLNSKA</sequence>
<dbReference type="EMBL" id="JAENIJ010000065">
    <property type="protein sequence ID" value="MBK1884615.1"/>
    <property type="molecule type" value="Genomic_DNA"/>
</dbReference>
<reference evidence="1" key="1">
    <citation type="submission" date="2021-01" db="EMBL/GenBank/DDBJ databases">
        <title>Modified the classification status of verrucomicrobia.</title>
        <authorList>
            <person name="Feng X."/>
        </authorList>
    </citation>
    <scope>NUCLEOTIDE SEQUENCE</scope>
    <source>
        <strain evidence="1">KCTC 22041</strain>
    </source>
</reference>
<evidence type="ECO:0000313" key="1">
    <source>
        <dbReference type="EMBL" id="MBK1884615.1"/>
    </source>
</evidence>
<comment type="caution">
    <text evidence="1">The sequence shown here is derived from an EMBL/GenBank/DDBJ whole genome shotgun (WGS) entry which is preliminary data.</text>
</comment>
<protein>
    <submittedName>
        <fullName evidence="1">Uncharacterized protein</fullName>
    </submittedName>
</protein>
<gene>
    <name evidence="1" type="ORF">JIN85_19520</name>
</gene>
<evidence type="ECO:0000313" key="2">
    <source>
        <dbReference type="Proteomes" id="UP000603141"/>
    </source>
</evidence>
<proteinExistence type="predicted"/>
<dbReference type="Proteomes" id="UP000603141">
    <property type="component" value="Unassembled WGS sequence"/>
</dbReference>
<name>A0A934VXQ2_9BACT</name>
<accession>A0A934VXQ2</accession>